<evidence type="ECO:0008006" key="3">
    <source>
        <dbReference type="Google" id="ProtNLM"/>
    </source>
</evidence>
<protein>
    <recommendedName>
        <fullName evidence="3">Polyketide cyclase</fullName>
    </recommendedName>
</protein>
<dbReference type="SUPFAM" id="SSF55961">
    <property type="entry name" value="Bet v1-like"/>
    <property type="match status" value="1"/>
</dbReference>
<gene>
    <name evidence="1" type="ORF">BPA30113_00341</name>
</gene>
<dbReference type="Pfam" id="PF10604">
    <property type="entry name" value="Polyketide_cyc2"/>
    <property type="match status" value="1"/>
</dbReference>
<dbReference type="InterPro" id="IPR023393">
    <property type="entry name" value="START-like_dom_sf"/>
</dbReference>
<dbReference type="RefSeq" id="WP_081896550.1">
    <property type="nucleotide sequence ID" value="NZ_CABVQD010000001.1"/>
</dbReference>
<dbReference type="AlphaFoldDB" id="A0A6J5DAX7"/>
<evidence type="ECO:0000313" key="1">
    <source>
        <dbReference type="EMBL" id="VWB13651.1"/>
    </source>
</evidence>
<dbReference type="Proteomes" id="UP000494330">
    <property type="component" value="Unassembled WGS sequence"/>
</dbReference>
<name>A0A6J5DAX7_9BURK</name>
<dbReference type="InterPro" id="IPR019587">
    <property type="entry name" value="Polyketide_cyclase/dehydratase"/>
</dbReference>
<sequence length="151" mass="16614">MRAYYLLEQTDMWSIEVAGECAATPAQVYSILAEPQRWSEWNPGVLRIEMHGPFQSGTTAVMVLPDSTTLPFRFEWVEADRGFEDVTEVPDAGAVVRVRHELSPIELGTRITYRCEIDGPEQIAGELGAAITSDFADVIAALGARAELLGE</sequence>
<dbReference type="Gene3D" id="3.30.530.20">
    <property type="match status" value="1"/>
</dbReference>
<evidence type="ECO:0000313" key="2">
    <source>
        <dbReference type="Proteomes" id="UP000494330"/>
    </source>
</evidence>
<dbReference type="EMBL" id="CABVQD010000001">
    <property type="protein sequence ID" value="VWB13651.1"/>
    <property type="molecule type" value="Genomic_DNA"/>
</dbReference>
<proteinExistence type="predicted"/>
<organism evidence="1 2">
    <name type="scientific">Burkholderia paludis</name>
    <dbReference type="NCBI Taxonomy" id="1506587"/>
    <lineage>
        <taxon>Bacteria</taxon>
        <taxon>Pseudomonadati</taxon>
        <taxon>Pseudomonadota</taxon>
        <taxon>Betaproteobacteria</taxon>
        <taxon>Burkholderiales</taxon>
        <taxon>Burkholderiaceae</taxon>
        <taxon>Burkholderia</taxon>
        <taxon>Burkholderia cepacia complex</taxon>
    </lineage>
</organism>
<keyword evidence="2" id="KW-1185">Reference proteome</keyword>
<accession>A0A6J5DAX7</accession>
<reference evidence="1 2" key="1">
    <citation type="submission" date="2019-09" db="EMBL/GenBank/DDBJ databases">
        <authorList>
            <person name="Depoorter E."/>
        </authorList>
    </citation>
    <scope>NUCLEOTIDE SEQUENCE [LARGE SCALE GENOMIC DNA]</scope>
    <source>
        <strain evidence="1">LMG 30113</strain>
    </source>
</reference>